<dbReference type="InterPro" id="IPR015797">
    <property type="entry name" value="NUDIX_hydrolase-like_dom_sf"/>
</dbReference>
<comment type="cofactor">
    <cofactor evidence="1">
        <name>Mg(2+)</name>
        <dbReference type="ChEBI" id="CHEBI:18420"/>
    </cofactor>
</comment>
<dbReference type="eggNOG" id="COG0494">
    <property type="taxonomic scope" value="Bacteria"/>
</dbReference>
<feature type="domain" description="Nudix hydrolase" evidence="3">
    <location>
        <begin position="85"/>
        <end position="215"/>
    </location>
</feature>
<keyword evidence="2 4" id="KW-0378">Hydrolase</keyword>
<dbReference type="SUPFAM" id="SSF55811">
    <property type="entry name" value="Nudix"/>
    <property type="match status" value="1"/>
</dbReference>
<evidence type="ECO:0000313" key="5">
    <source>
        <dbReference type="Proteomes" id="UP000005481"/>
    </source>
</evidence>
<dbReference type="InterPro" id="IPR000086">
    <property type="entry name" value="NUDIX_hydrolase_dom"/>
</dbReference>
<dbReference type="PROSITE" id="PS51462">
    <property type="entry name" value="NUDIX"/>
    <property type="match status" value="1"/>
</dbReference>
<dbReference type="GO" id="GO:0016787">
    <property type="term" value="F:hydrolase activity"/>
    <property type="evidence" value="ECO:0007669"/>
    <property type="project" value="UniProtKB-KW"/>
</dbReference>
<dbReference type="PANTHER" id="PTHR11839">
    <property type="entry name" value="UDP/ADP-SUGAR PYROPHOSPHATASE"/>
    <property type="match status" value="1"/>
</dbReference>
<dbReference type="EMBL" id="AGCJ01000009">
    <property type="protein sequence ID" value="EHM43353.1"/>
    <property type="molecule type" value="Genomic_DNA"/>
</dbReference>
<reference evidence="4 5" key="1">
    <citation type="submission" date="2011-08" db="EMBL/GenBank/DDBJ databases">
        <authorList>
            <person name="Weinstock G."/>
            <person name="Sodergren E."/>
            <person name="Clifton S."/>
            <person name="Fulton L."/>
            <person name="Fulton B."/>
            <person name="Courtney L."/>
            <person name="Fronick C."/>
            <person name="Harrison M."/>
            <person name="Strong C."/>
            <person name="Farmer C."/>
            <person name="Delahaunty K."/>
            <person name="Markovic C."/>
            <person name="Hall O."/>
            <person name="Minx P."/>
            <person name="Tomlinson C."/>
            <person name="Mitreva M."/>
            <person name="Hou S."/>
            <person name="Chen J."/>
            <person name="Wollam A."/>
            <person name="Pepin K.H."/>
            <person name="Johnson M."/>
            <person name="Bhonagiri V."/>
            <person name="Zhang X."/>
            <person name="Suruliraj S."/>
            <person name="Warren W."/>
            <person name="Chinwalla A."/>
            <person name="Mardis E.R."/>
            <person name="Wilson R.K."/>
        </authorList>
    </citation>
    <scope>NUCLEOTIDE SEQUENCE [LARGE SCALE GENOMIC DNA]</scope>
    <source>
        <strain evidence="4 5">F0357</strain>
    </source>
</reference>
<sequence>MTVPRGYVPAASAARENRRAEKGALQYDVYCGRRLFLQGENKKMSISSEKMIERKEIMDGNILHVTVDTVRINGTDRTSTREVVWHKGACAIMPVTEDGKIILVRQYRYAAGTVMLEIPAGKIDRDGESPDCCAARELEEEAGVTGELISLGYSYTSPGFCNEKIYFYLARNLKKGMQHLDEDEFMNIEYYTPQEVEAMIDADEIIDAKTIACFQKARKYLPGL</sequence>
<dbReference type="Proteomes" id="UP000005481">
    <property type="component" value="Unassembled WGS sequence"/>
</dbReference>
<dbReference type="Gene3D" id="3.90.79.10">
    <property type="entry name" value="Nucleoside Triphosphate Pyrophosphohydrolase"/>
    <property type="match status" value="1"/>
</dbReference>
<dbReference type="CDD" id="cd03424">
    <property type="entry name" value="NUDIX_ADPRase_Nudt5_UGPPase_Nudt14"/>
    <property type="match status" value="1"/>
</dbReference>
<dbReference type="GO" id="GO:0006753">
    <property type="term" value="P:nucleoside phosphate metabolic process"/>
    <property type="evidence" value="ECO:0007669"/>
    <property type="project" value="TreeGrafter"/>
</dbReference>
<evidence type="ECO:0000313" key="4">
    <source>
        <dbReference type="EMBL" id="EHM43353.1"/>
    </source>
</evidence>
<keyword evidence="5" id="KW-1185">Reference proteome</keyword>
<dbReference type="PATRIC" id="fig|861450.3.peg.215"/>
<proteinExistence type="predicted"/>
<evidence type="ECO:0000256" key="2">
    <source>
        <dbReference type="ARBA" id="ARBA00022801"/>
    </source>
</evidence>
<protein>
    <submittedName>
        <fullName evidence="4">Hydrolase, NUDIX family</fullName>
    </submittedName>
</protein>
<gene>
    <name evidence="4" type="ORF">HMPREF0080_00228</name>
</gene>
<name>G9YF18_9FIRM</name>
<dbReference type="PANTHER" id="PTHR11839:SF18">
    <property type="entry name" value="NUDIX HYDROLASE DOMAIN-CONTAINING PROTEIN"/>
    <property type="match status" value="1"/>
</dbReference>
<dbReference type="HOGENOM" id="CLU_062658_5_1_9"/>
<dbReference type="GO" id="GO:0019693">
    <property type="term" value="P:ribose phosphate metabolic process"/>
    <property type="evidence" value="ECO:0007669"/>
    <property type="project" value="TreeGrafter"/>
</dbReference>
<comment type="caution">
    <text evidence="4">The sequence shown here is derived from an EMBL/GenBank/DDBJ whole genome shotgun (WGS) entry which is preliminary data.</text>
</comment>
<evidence type="ECO:0000256" key="1">
    <source>
        <dbReference type="ARBA" id="ARBA00001946"/>
    </source>
</evidence>
<dbReference type="STRING" id="861450.HMPREF0080_00228"/>
<accession>G9YF18</accession>
<organism evidence="4 5">
    <name type="scientific">Anaeroglobus geminatus F0357</name>
    <dbReference type="NCBI Taxonomy" id="861450"/>
    <lineage>
        <taxon>Bacteria</taxon>
        <taxon>Bacillati</taxon>
        <taxon>Bacillota</taxon>
        <taxon>Negativicutes</taxon>
        <taxon>Veillonellales</taxon>
        <taxon>Veillonellaceae</taxon>
        <taxon>Anaeroglobus</taxon>
    </lineage>
</organism>
<dbReference type="AlphaFoldDB" id="G9YF18"/>
<evidence type="ECO:0000259" key="3">
    <source>
        <dbReference type="PROSITE" id="PS51462"/>
    </source>
</evidence>
<dbReference type="Pfam" id="PF00293">
    <property type="entry name" value="NUDIX"/>
    <property type="match status" value="1"/>
</dbReference>
<dbReference type="GO" id="GO:0005829">
    <property type="term" value="C:cytosol"/>
    <property type="evidence" value="ECO:0007669"/>
    <property type="project" value="TreeGrafter"/>
</dbReference>